<evidence type="ECO:0000256" key="1">
    <source>
        <dbReference type="SAM" id="SignalP"/>
    </source>
</evidence>
<dbReference type="OrthoDB" id="195456at2"/>
<protein>
    <recommendedName>
        <fullName evidence="4">DUF2911 domain-containing protein</fullName>
    </recommendedName>
</protein>
<sequence length="280" mass="30975">MKKITFLTVTTFCFLTINVSFAQLKMPQVSSSQTIIQEFGLGTVTIKYSRPNVKGRNVFTDLAPMGEIWRTGANTITTIAFSDEVSLEGKLVKAGEYALLTIPGKDTWTIILNKGTKQWGAYAYKEADDVIRFTAKSSKLTEKLETFTIAFNDVSPTSAKLNLMWADTKVSISMLTDVDSKVMAGIDEAMKGDKKPYMQSAIYYYDNGKDLSKALGWMNAVAPEEQKTPWFNYWKAKIQLKSGDKAGAAMSARTGIEIAKAMNIAEYIRLNTAVLAQASK</sequence>
<accession>A0A1T5DI07</accession>
<dbReference type="AlphaFoldDB" id="A0A1T5DI07"/>
<feature type="chain" id="PRO_5013115042" description="DUF2911 domain-containing protein" evidence="1">
    <location>
        <begin position="23"/>
        <end position="280"/>
    </location>
</feature>
<keyword evidence="3" id="KW-1185">Reference proteome</keyword>
<keyword evidence="1" id="KW-0732">Signal</keyword>
<evidence type="ECO:0000313" key="3">
    <source>
        <dbReference type="Proteomes" id="UP000189981"/>
    </source>
</evidence>
<dbReference type="RefSeq" id="WP_079702871.1">
    <property type="nucleotide sequence ID" value="NZ_FUYR01000002.1"/>
</dbReference>
<dbReference type="EMBL" id="FUYR01000002">
    <property type="protein sequence ID" value="SKB71329.1"/>
    <property type="molecule type" value="Genomic_DNA"/>
</dbReference>
<name>A0A1T5DI07_9SPHI</name>
<feature type="signal peptide" evidence="1">
    <location>
        <begin position="1"/>
        <end position="22"/>
    </location>
</feature>
<proteinExistence type="predicted"/>
<dbReference type="STRING" id="572036.SAMN05661099_2361"/>
<evidence type="ECO:0000313" key="2">
    <source>
        <dbReference type="EMBL" id="SKB71329.1"/>
    </source>
</evidence>
<dbReference type="InterPro" id="IPR021314">
    <property type="entry name" value="DUF2911"/>
</dbReference>
<dbReference type="Proteomes" id="UP000189981">
    <property type="component" value="Unassembled WGS sequence"/>
</dbReference>
<reference evidence="3" key="1">
    <citation type="submission" date="2017-02" db="EMBL/GenBank/DDBJ databases">
        <authorList>
            <person name="Varghese N."/>
            <person name="Submissions S."/>
        </authorList>
    </citation>
    <scope>NUCLEOTIDE SEQUENCE [LARGE SCALE GENOMIC DNA]</scope>
    <source>
        <strain evidence="3">DSM 22385</strain>
    </source>
</reference>
<organism evidence="2 3">
    <name type="scientific">Daejeonella lutea</name>
    <dbReference type="NCBI Taxonomy" id="572036"/>
    <lineage>
        <taxon>Bacteria</taxon>
        <taxon>Pseudomonadati</taxon>
        <taxon>Bacteroidota</taxon>
        <taxon>Sphingobacteriia</taxon>
        <taxon>Sphingobacteriales</taxon>
        <taxon>Sphingobacteriaceae</taxon>
        <taxon>Daejeonella</taxon>
    </lineage>
</organism>
<dbReference type="Pfam" id="PF11138">
    <property type="entry name" value="DUF2911"/>
    <property type="match status" value="1"/>
</dbReference>
<evidence type="ECO:0008006" key="4">
    <source>
        <dbReference type="Google" id="ProtNLM"/>
    </source>
</evidence>
<gene>
    <name evidence="2" type="ORF">SAMN05661099_2361</name>
</gene>